<dbReference type="InterPro" id="IPR036921">
    <property type="entry name" value="PurM-like_N_sf"/>
</dbReference>
<gene>
    <name evidence="4" type="ORF">OCV51_00775</name>
</gene>
<comment type="similarity">
    <text evidence="1">Belongs to the HypE family.</text>
</comment>
<reference evidence="4 5" key="1">
    <citation type="journal article" date="2021" name="ISME Commun">
        <title>Automated analysis of genomic sequences facilitates high-throughput and comprehensive description of bacteria.</title>
        <authorList>
            <person name="Hitch T.C.A."/>
        </authorList>
    </citation>
    <scope>NUCLEOTIDE SEQUENCE [LARGE SCALE GENOMIC DNA]</scope>
    <source>
        <strain evidence="4 5">H2_18</strain>
    </source>
</reference>
<dbReference type="SUPFAM" id="SSF55326">
    <property type="entry name" value="PurM N-terminal domain-like"/>
    <property type="match status" value="1"/>
</dbReference>
<dbReference type="Pfam" id="PF02769">
    <property type="entry name" value="AIRS_C"/>
    <property type="match status" value="1"/>
</dbReference>
<keyword evidence="5" id="KW-1185">Reference proteome</keyword>
<dbReference type="InterPro" id="IPR036676">
    <property type="entry name" value="PurM-like_C_sf"/>
</dbReference>
<dbReference type="EMBL" id="JAOQJX010000001">
    <property type="protein sequence ID" value="MCU6746205.1"/>
    <property type="molecule type" value="Genomic_DNA"/>
</dbReference>
<dbReference type="Pfam" id="PF00586">
    <property type="entry name" value="AIRS"/>
    <property type="match status" value="1"/>
</dbReference>
<dbReference type="Proteomes" id="UP001652394">
    <property type="component" value="Unassembled WGS sequence"/>
</dbReference>
<evidence type="ECO:0000313" key="4">
    <source>
        <dbReference type="EMBL" id="MCU6746205.1"/>
    </source>
</evidence>
<name>A0ABT2T7F7_9FIRM</name>
<dbReference type="InterPro" id="IPR016188">
    <property type="entry name" value="PurM-like_N"/>
</dbReference>
<evidence type="ECO:0000259" key="3">
    <source>
        <dbReference type="Pfam" id="PF02769"/>
    </source>
</evidence>
<evidence type="ECO:0000259" key="2">
    <source>
        <dbReference type="Pfam" id="PF00586"/>
    </source>
</evidence>
<dbReference type="RefSeq" id="WP_059067635.1">
    <property type="nucleotide sequence ID" value="NZ_JAOQJX010000001.1"/>
</dbReference>
<dbReference type="PANTHER" id="PTHR30303:SF4">
    <property type="entry name" value="HYDROGENASE EXPRESSION_FORMATION PROTEIN HYPE"/>
    <property type="match status" value="1"/>
</dbReference>
<proteinExistence type="inferred from homology"/>
<feature type="domain" description="PurM-like N-terminal" evidence="2">
    <location>
        <begin position="60"/>
        <end position="141"/>
    </location>
</feature>
<dbReference type="InterPro" id="IPR011854">
    <property type="entry name" value="HypE"/>
</dbReference>
<dbReference type="SUPFAM" id="SSF56042">
    <property type="entry name" value="PurM C-terminal domain-like"/>
    <property type="match status" value="1"/>
</dbReference>
<organism evidence="4 5">
    <name type="scientific">Faecalicatena acetigenes</name>
    <dbReference type="NCBI Taxonomy" id="2981790"/>
    <lineage>
        <taxon>Bacteria</taxon>
        <taxon>Bacillati</taxon>
        <taxon>Bacillota</taxon>
        <taxon>Clostridia</taxon>
        <taxon>Lachnospirales</taxon>
        <taxon>Lachnospiraceae</taxon>
        <taxon>Faecalicatena</taxon>
    </lineage>
</organism>
<accession>A0ABT2T7F7</accession>
<evidence type="ECO:0000313" key="5">
    <source>
        <dbReference type="Proteomes" id="UP001652394"/>
    </source>
</evidence>
<dbReference type="PANTHER" id="PTHR30303">
    <property type="entry name" value="HYDROGENASE ISOENZYMES FORMATION PROTEIN HYPE"/>
    <property type="match status" value="1"/>
</dbReference>
<protein>
    <submittedName>
        <fullName evidence="4">AIR synthase related protein</fullName>
    </submittedName>
</protein>
<feature type="domain" description="PurM-like C-terminal" evidence="3">
    <location>
        <begin position="164"/>
        <end position="304"/>
    </location>
</feature>
<comment type="caution">
    <text evidence="4">The sequence shown here is derived from an EMBL/GenBank/DDBJ whole genome shotgun (WGS) entry which is preliminary data.</text>
</comment>
<dbReference type="InterPro" id="IPR010918">
    <property type="entry name" value="PurM-like_C_dom"/>
</dbReference>
<sequence length="336" mass="36952">MKVGNLSQTVWRRDIKKKIQARRKEILFPLSAEENVSMLKEVSPKEAPIFAWAQAAVGGEHTKTGVYAILRAAGDLAAKGAEPVAVSAQILSPLKEQEENIVRMAAAMEKLCEKLDMQITCIRAEGSPSVCQTVVHVTAAGICREDVGKEKIKGDREILLCGYAGLEGTLLIEAEAKEELGERFTPSFLRQTESLEEMLCTPSVLLEAYAHGASAVRQIGSGGILAGLWDLSESLGIGMEIERSHILIRQETVEICEYYQLNPYQMTSAGSALIVTDKSAQLLAFFKRAGTRAGRLGVATDGKDRVITSGTEKRYLDRPAPDEWLRWQSERMNQKK</sequence>
<evidence type="ECO:0000256" key="1">
    <source>
        <dbReference type="ARBA" id="ARBA00006243"/>
    </source>
</evidence>
<dbReference type="Gene3D" id="3.30.1330.10">
    <property type="entry name" value="PurM-like, N-terminal domain"/>
    <property type="match status" value="1"/>
</dbReference>
<dbReference type="Gene3D" id="3.90.650.10">
    <property type="entry name" value="PurM-like C-terminal domain"/>
    <property type="match status" value="1"/>
</dbReference>